<reference evidence="1 2" key="1">
    <citation type="journal article" date="2021" name="Front. Genet.">
        <title>Chromosome-Level Genome Assembly Reveals Significant Gene Expansion in the Toll and IMD Signaling Pathways of Dendrolimus kikuchii.</title>
        <authorList>
            <person name="Zhou J."/>
            <person name="Wu P."/>
            <person name="Xiong Z."/>
            <person name="Liu N."/>
            <person name="Zhao N."/>
            <person name="Ji M."/>
            <person name="Qiu Y."/>
            <person name="Yang B."/>
        </authorList>
    </citation>
    <scope>NUCLEOTIDE SEQUENCE [LARGE SCALE GENOMIC DNA]</scope>
    <source>
        <strain evidence="1">Ann1</strain>
    </source>
</reference>
<proteinExistence type="predicted"/>
<sequence length="309" mass="35168">MKCVQCKMSFHDGVQCSSCKKDLDFGCAGISEANWRKLGNERRMTWKCQVCRYASSSPLNTSTSESASLELILSEIREMKVKVSDIPALIDDVRSIKGELKDLKKCCEFNSNMVEDFASKLSGFASKITEIEKSQDMLQAHETTITKLRAEISAYDQRSRLNNVEIKGVPVKKDENLFKIIDKISHVLNFIIPENQINYISRVPLFNSNDKSIIVCFLNRYIKEDFVAAARGKKTISTNDIGFLGTNTRIYINDHLNADSKQLLNKTRALAKEKNVKYVWIKHGKIHLRKDDTSKVFIISHEADLNKFA</sequence>
<dbReference type="EMBL" id="CM034388">
    <property type="protein sequence ID" value="KAJ0183571.1"/>
    <property type="molecule type" value="Genomic_DNA"/>
</dbReference>
<gene>
    <name evidence="1" type="ORF">K1T71_001547</name>
</gene>
<protein>
    <submittedName>
        <fullName evidence="1">Uncharacterized protein</fullName>
    </submittedName>
</protein>
<organism evidence="1 2">
    <name type="scientific">Dendrolimus kikuchii</name>
    <dbReference type="NCBI Taxonomy" id="765133"/>
    <lineage>
        <taxon>Eukaryota</taxon>
        <taxon>Metazoa</taxon>
        <taxon>Ecdysozoa</taxon>
        <taxon>Arthropoda</taxon>
        <taxon>Hexapoda</taxon>
        <taxon>Insecta</taxon>
        <taxon>Pterygota</taxon>
        <taxon>Neoptera</taxon>
        <taxon>Endopterygota</taxon>
        <taxon>Lepidoptera</taxon>
        <taxon>Glossata</taxon>
        <taxon>Ditrysia</taxon>
        <taxon>Bombycoidea</taxon>
        <taxon>Lasiocampidae</taxon>
        <taxon>Dendrolimus</taxon>
    </lineage>
</organism>
<accession>A0ACC1DJM3</accession>
<comment type="caution">
    <text evidence="1">The sequence shown here is derived from an EMBL/GenBank/DDBJ whole genome shotgun (WGS) entry which is preliminary data.</text>
</comment>
<evidence type="ECO:0000313" key="1">
    <source>
        <dbReference type="EMBL" id="KAJ0183571.1"/>
    </source>
</evidence>
<dbReference type="Proteomes" id="UP000824533">
    <property type="component" value="Linkage Group LG02"/>
</dbReference>
<keyword evidence="2" id="KW-1185">Reference proteome</keyword>
<evidence type="ECO:0000313" key="2">
    <source>
        <dbReference type="Proteomes" id="UP000824533"/>
    </source>
</evidence>
<name>A0ACC1DJM3_9NEOP</name>